<accession>A0A1I7TWV9</accession>
<evidence type="ECO:0000256" key="1">
    <source>
        <dbReference type="SAM" id="Coils"/>
    </source>
</evidence>
<evidence type="ECO:0000313" key="4">
    <source>
        <dbReference type="WBParaSite" id="Csp11.Scaffold629.g12601.t1"/>
    </source>
</evidence>
<evidence type="ECO:0000256" key="2">
    <source>
        <dbReference type="SAM" id="Phobius"/>
    </source>
</evidence>
<dbReference type="eggNOG" id="KOG3224">
    <property type="taxonomic scope" value="Eukaryota"/>
</dbReference>
<protein>
    <submittedName>
        <fullName evidence="4">Tubulin-specific chaperone A</fullName>
    </submittedName>
</protein>
<dbReference type="AlphaFoldDB" id="A0A1I7TWV9"/>
<dbReference type="STRING" id="1561998.A0A1I7TWV9"/>
<proteinExistence type="predicted"/>
<feature type="coiled-coil region" evidence="1">
    <location>
        <begin position="70"/>
        <end position="110"/>
    </location>
</feature>
<keyword evidence="1" id="KW-0175">Coiled coil</keyword>
<organism evidence="3 4">
    <name type="scientific">Caenorhabditis tropicalis</name>
    <dbReference type="NCBI Taxonomy" id="1561998"/>
    <lineage>
        <taxon>Eukaryota</taxon>
        <taxon>Metazoa</taxon>
        <taxon>Ecdysozoa</taxon>
        <taxon>Nematoda</taxon>
        <taxon>Chromadorea</taxon>
        <taxon>Rhabditida</taxon>
        <taxon>Rhabditina</taxon>
        <taxon>Rhabditomorpha</taxon>
        <taxon>Rhabditoidea</taxon>
        <taxon>Rhabditidae</taxon>
        <taxon>Peloderinae</taxon>
        <taxon>Caenorhabditis</taxon>
    </lineage>
</organism>
<keyword evidence="2" id="KW-0812">Transmembrane</keyword>
<reference evidence="4" key="1">
    <citation type="submission" date="2016-11" db="UniProtKB">
        <authorList>
            <consortium name="WormBaseParasite"/>
        </authorList>
    </citation>
    <scope>IDENTIFICATION</scope>
</reference>
<keyword evidence="2" id="KW-1133">Transmembrane helix</keyword>
<dbReference type="Proteomes" id="UP000095282">
    <property type="component" value="Unplaced"/>
</dbReference>
<feature type="transmembrane region" description="Helical" evidence="2">
    <location>
        <begin position="147"/>
        <end position="167"/>
    </location>
</feature>
<sequence>MQRLANKDRLDVFDKETRAVIEADMIKMGATKVTKKPYKAAAEALGRLENKVSKMAADEDELFESIYEKIQKTAEENDKEFNQHETLENLMKATNELKSLDRRGEQSESAEVRRRRYDEVFNNAPKLERRTTNTVPPRRRDEDGINYSYYVLRVVFMIFLIFIVPFVQSYFKQ</sequence>
<evidence type="ECO:0000313" key="3">
    <source>
        <dbReference type="Proteomes" id="UP000095282"/>
    </source>
</evidence>
<dbReference type="WBParaSite" id="Csp11.Scaffold629.g12601.t1">
    <property type="protein sequence ID" value="Csp11.Scaffold629.g12601.t1"/>
    <property type="gene ID" value="Csp11.Scaffold629.g12601"/>
</dbReference>
<name>A0A1I7TWV9_9PELO</name>
<keyword evidence="3" id="KW-1185">Reference proteome</keyword>
<keyword evidence="2" id="KW-0472">Membrane</keyword>